<organism evidence="2 3">
    <name type="scientific">Stigmatella ashevillensis</name>
    <dbReference type="NCBI Taxonomy" id="2995309"/>
    <lineage>
        <taxon>Bacteria</taxon>
        <taxon>Pseudomonadati</taxon>
        <taxon>Myxococcota</taxon>
        <taxon>Myxococcia</taxon>
        <taxon>Myxococcales</taxon>
        <taxon>Cystobacterineae</taxon>
        <taxon>Archangiaceae</taxon>
        <taxon>Stigmatella</taxon>
    </lineage>
</organism>
<proteinExistence type="predicted"/>
<dbReference type="Gene3D" id="3.40.50.300">
    <property type="entry name" value="P-loop containing nucleotide triphosphate hydrolases"/>
    <property type="match status" value="1"/>
</dbReference>
<dbReference type="RefSeq" id="WP_272136752.1">
    <property type="nucleotide sequence ID" value="NZ_JAQNDM010000002.1"/>
</dbReference>
<evidence type="ECO:0000313" key="3">
    <source>
        <dbReference type="Proteomes" id="UP001221838"/>
    </source>
</evidence>
<dbReference type="Pfam" id="PF19263">
    <property type="entry name" value="DUF5906"/>
    <property type="match status" value="1"/>
</dbReference>
<dbReference type="Proteomes" id="UP001221838">
    <property type="component" value="Unassembled WGS sequence"/>
</dbReference>
<name>A0ABT5D517_9BACT</name>
<evidence type="ECO:0000259" key="1">
    <source>
        <dbReference type="Pfam" id="PF19263"/>
    </source>
</evidence>
<dbReference type="EMBL" id="JAQNDM010000002">
    <property type="protein sequence ID" value="MDC0708765.1"/>
    <property type="molecule type" value="Genomic_DNA"/>
</dbReference>
<accession>A0ABT5D517</accession>
<feature type="domain" description="NrS-1 polymerase-like helicase" evidence="1">
    <location>
        <begin position="477"/>
        <end position="588"/>
    </location>
</feature>
<keyword evidence="3" id="KW-1185">Reference proteome</keyword>
<evidence type="ECO:0000313" key="2">
    <source>
        <dbReference type="EMBL" id="MDC0708765.1"/>
    </source>
</evidence>
<gene>
    <name evidence="2" type="ORF">POL68_09825</name>
</gene>
<protein>
    <submittedName>
        <fullName evidence="2">DUF5906 domain-containing protein</fullName>
    </submittedName>
</protein>
<dbReference type="InterPro" id="IPR027417">
    <property type="entry name" value="P-loop_NTPase"/>
</dbReference>
<comment type="caution">
    <text evidence="2">The sequence shown here is derived from an EMBL/GenBank/DDBJ whole genome shotgun (WGS) entry which is preliminary data.</text>
</comment>
<sequence>MSAPNPLVSVNARLLRFELTSASRTDALSGWDYQVIELEETQLLFKLLTAQPQIGPAKHGYIFAKPKAYFLPRSRPLEQRDIEGGCALVLDIHNTTRLSWDVEYPYGPEQVRELLGFSGVMYSTDTTGPVCDRMRVILLLDRMHTLRELHRLTAWVMQLFPSPGVTPLAPHRLVEAPQCTHAEATAGAAWLVELKGPKLGVDMVPSDFREPVFLEPEVPTAHHSTILAALLNGKIWRWAKANAKTLSLQLRHGIASNLAAILNEDHDALDACVTAFAELCPDTGIEEAARNLAAAAKEEPMTWLDLSGHGLPPPYGRELTPVADAQAEAAKGDANPSKYLFNVSANRYEILQADGSYLPDILPDALATMLAPTIGDRKAIERFMKTQIPNYKKRAPVYESTERLVKHNGLMTFNTFVPTRIVPREGDWSDIRALVMNLVGEDQREEAFEFFLDWLALVVQRIYVQKAPQKMLTAVVLHGEQGSGKGTLVEVLQMLYPEGSVITVDQERLEERFSSWNADTLLLVANEVNSGTTKEKALANKLKRLITDPTVVVEEKGEKAQPNAKNKMTLLFCSNDDRPVRIERGDRRFIVFHSRTKLPQPLIKTLRADMNGLRTQVAAFFHHLLHRQVQIDVNTQFETAAWRLMQNASLSTVEKAVDELRVVGYRSLASAWEKADDIRHNEVRVAIAIGSADGCEHIPSGELVSVIKYWARRQGLSIPDNIDVPLRNAMKAAFPEAKADRASLKGRGQERVWLGLPLDMDSDGKVTRLSGEKAPYAVPSVEVKHEENVLLGTAEDFSN</sequence>
<reference evidence="2 3" key="1">
    <citation type="submission" date="2022-11" db="EMBL/GenBank/DDBJ databases">
        <title>Minimal conservation of predation-associated metabolite biosynthetic gene clusters underscores biosynthetic potential of Myxococcota including descriptions for ten novel species: Archangium lansinium sp. nov., Myxococcus landrumus sp. nov., Nannocystis bai.</title>
        <authorList>
            <person name="Ahearne A."/>
            <person name="Stevens C."/>
            <person name="Dowd S."/>
        </authorList>
    </citation>
    <scope>NUCLEOTIDE SEQUENCE [LARGE SCALE GENOMIC DNA]</scope>
    <source>
        <strain evidence="2 3">NCWAL01</strain>
    </source>
</reference>
<dbReference type="SUPFAM" id="SSF52540">
    <property type="entry name" value="P-loop containing nucleoside triphosphate hydrolases"/>
    <property type="match status" value="1"/>
</dbReference>
<dbReference type="InterPro" id="IPR045455">
    <property type="entry name" value="NrS-1_pol-like_helicase"/>
</dbReference>